<feature type="repeat" description="WD" evidence="3">
    <location>
        <begin position="996"/>
        <end position="1037"/>
    </location>
</feature>
<feature type="repeat" description="WD" evidence="3">
    <location>
        <begin position="969"/>
        <end position="994"/>
    </location>
</feature>
<dbReference type="Pfam" id="PF00400">
    <property type="entry name" value="WD40"/>
    <property type="match status" value="3"/>
</dbReference>
<dbReference type="InterPro" id="IPR001680">
    <property type="entry name" value="WD40_rpt"/>
</dbReference>
<feature type="repeat" description="WD" evidence="3">
    <location>
        <begin position="1039"/>
        <end position="1080"/>
    </location>
</feature>
<name>A0A8H7M3D2_9AGAM</name>
<dbReference type="Proteomes" id="UP000614334">
    <property type="component" value="Unassembled WGS sequence"/>
</dbReference>
<evidence type="ECO:0000256" key="3">
    <source>
        <dbReference type="PROSITE-ProRule" id="PRU00221"/>
    </source>
</evidence>
<dbReference type="SMART" id="SM00320">
    <property type="entry name" value="WD40"/>
    <property type="match status" value="4"/>
</dbReference>
<dbReference type="EMBL" id="JACYCF010000012">
    <property type="protein sequence ID" value="KAF8753662.1"/>
    <property type="molecule type" value="Genomic_DNA"/>
</dbReference>
<evidence type="ECO:0000313" key="6">
    <source>
        <dbReference type="Proteomes" id="UP000614334"/>
    </source>
</evidence>
<dbReference type="InterPro" id="IPR015943">
    <property type="entry name" value="WD40/YVTN_repeat-like_dom_sf"/>
</dbReference>
<keyword evidence="2" id="KW-0677">Repeat</keyword>
<dbReference type="InterPro" id="IPR036322">
    <property type="entry name" value="WD40_repeat_dom_sf"/>
</dbReference>
<dbReference type="PANTHER" id="PTHR19879:SF9">
    <property type="entry name" value="TRANSCRIPTION INITIATION FACTOR TFIID SUBUNIT 5"/>
    <property type="match status" value="1"/>
</dbReference>
<dbReference type="PRINTS" id="PR00320">
    <property type="entry name" value="GPROTEINBRPT"/>
</dbReference>
<dbReference type="PANTHER" id="PTHR19879">
    <property type="entry name" value="TRANSCRIPTION INITIATION FACTOR TFIID"/>
    <property type="match status" value="1"/>
</dbReference>
<reference evidence="5" key="1">
    <citation type="submission" date="2020-09" db="EMBL/GenBank/DDBJ databases">
        <title>Comparative genome analyses of four rice-infecting Rhizoctonia solani isolates reveal extensive enrichment of homogalacturonan modification genes.</title>
        <authorList>
            <person name="Lee D.-Y."/>
            <person name="Jeon J."/>
            <person name="Kim K.-T."/>
            <person name="Cheong K."/>
            <person name="Song H."/>
            <person name="Choi G."/>
            <person name="Ko J."/>
            <person name="Opiyo S.O."/>
            <person name="Zuo S."/>
            <person name="Madhav S."/>
            <person name="Lee Y.-H."/>
            <person name="Wang G.-L."/>
        </authorList>
    </citation>
    <scope>NUCLEOTIDE SEQUENCE</scope>
    <source>
        <strain evidence="5">AG1-IA B2</strain>
    </source>
</reference>
<feature type="compositionally biased region" description="Basic residues" evidence="4">
    <location>
        <begin position="186"/>
        <end position="201"/>
    </location>
</feature>
<gene>
    <name evidence="5" type="ORF">RHS01_06820</name>
</gene>
<dbReference type="InterPro" id="IPR020472">
    <property type="entry name" value="WD40_PAC1"/>
</dbReference>
<dbReference type="InterPro" id="IPR019775">
    <property type="entry name" value="WD40_repeat_CS"/>
</dbReference>
<proteinExistence type="predicted"/>
<dbReference type="PROSITE" id="PS00678">
    <property type="entry name" value="WD_REPEATS_1"/>
    <property type="match status" value="1"/>
</dbReference>
<keyword evidence="1 3" id="KW-0853">WD repeat</keyword>
<sequence length="1297" mass="141113">MCVIDDFGHLNDGQVDDGVLITYCVHAACNVQAIPPLAINDPRTSAHSQSIQRRRTLENVDSEQQSTLCVVARVIARSVCSSRLGLTSTLASEPASSGQNTEPSRQDVIPSTNEPRLAVPSDTLPVPSALSADLKSLHRFRQGPILLFLTLLPKWMEPRAPSPARPYRPQTPSWSTINLTQSTRRPQLRPRQNQRKPRTKHGLATWIAQEVDERAGLIPSVGDAARVLLDCVDTTEAAVNNKQDYEDLATELTALSDTLAQQIEGMGSEAVSKCVSGVAQYVSTTTAYALADRETSGIEKQAKEIKKKKERGTARPLLEAARTRKMRTEHEYVECRKRSDGEHAAGGPRTREAGCIRLGALGNRRQAHMYRRHAHKVLSDLVMGTRQERTCDILDERHGGHGQDDDRILIREWLKQARATGGELLLHSDVGCVPGRGEDRTDGGIPAGAVLGDIPIDTQFEALLKEALQKTVEKGKGDALDNLVVVIDALDECEDQRGVETIVDMLFRYAPHLGLNEDIELYLNQELASIPLRVPESDVKQLVDRSGALFIYAATLVRYICTAKRSVDPVGRQGTGRTGKERIRAVLRTVLMAQEPIGVETIALLAGIDGSRRVKYALSPLRSVLHQSESTGLVSTLHASFPDFMFSHTRSGSYFCDMDKHSPGMAHRCFTLMKGQLRFNICDLPSSFIPMKTSTTCKTGSNTGSRVTGICVSVLGQSCQRCTWNNDLLEDLSVFLSERLLFWMEVMSLRRELLAGIEGFLTLKEWLRLCLQPSVSLHAAHLHLMPSILSSIKHGVQALLAPDARAGGAEGQSDGPQRDSRTGHLEHSLASMAVAYSGDGSRVATFASGSDDAPSECGTCAPALLLPAIPVTPVMSLGFVLTRQQAHSLWLRRQHRLYMGHGQWHTACGPIARSYRLSSFRDVLTHSTLIASASHTTLSNCGARTTALLLLPTSRSHQLCQVCYVYAHGTRLVSGSDDKTVRVWRVSDGSAVATPFQGHSGVVFLVAVSPDGMLVASGSSDCTVRVWRMSDGSLAAGPFVGHTGWIGSVGYSPDGTQVISGSDDGTVRVWNVREGMVAPASSGVSLAYITSLSFLPDGAHVLTVSHVGERHMWDVSSGISQPASPDIQVVRTDNKSVAAGPFDRSPRVWQFSHDGTRVIVGFGDGRIEGICLQTGQNAFELRSADYNWVDLIAESPDRSLLASINDTEQDSPILRIWSMAGPTLCFQTSDDLPLDPGPGQTLSGLYHQCHIDSDGWMVNSNNDLLISIPAEIADAGLSPFVFVIVTSQGHCKYRSRC</sequence>
<dbReference type="SUPFAM" id="SSF50978">
    <property type="entry name" value="WD40 repeat-like"/>
    <property type="match status" value="1"/>
</dbReference>
<comment type="caution">
    <text evidence="5">The sequence shown here is derived from an EMBL/GenBank/DDBJ whole genome shotgun (WGS) entry which is preliminary data.</text>
</comment>
<dbReference type="Gene3D" id="2.130.10.10">
    <property type="entry name" value="YVTN repeat-like/Quinoprotein amine dehydrogenase"/>
    <property type="match status" value="2"/>
</dbReference>
<feature type="region of interest" description="Disordered" evidence="4">
    <location>
        <begin position="160"/>
        <end position="202"/>
    </location>
</feature>
<protein>
    <submittedName>
        <fullName evidence="5">WD40 repeat-like protein</fullName>
    </submittedName>
</protein>
<evidence type="ECO:0000256" key="1">
    <source>
        <dbReference type="ARBA" id="ARBA00022574"/>
    </source>
</evidence>
<feature type="region of interest" description="Disordered" evidence="4">
    <location>
        <begin position="90"/>
        <end position="124"/>
    </location>
</feature>
<accession>A0A8H7M3D2</accession>
<feature type="compositionally biased region" description="Polar residues" evidence="4">
    <location>
        <begin position="170"/>
        <end position="183"/>
    </location>
</feature>
<dbReference type="PROSITE" id="PS50294">
    <property type="entry name" value="WD_REPEATS_REGION"/>
    <property type="match status" value="2"/>
</dbReference>
<feature type="compositionally biased region" description="Polar residues" evidence="4">
    <location>
        <begin position="90"/>
        <end position="114"/>
    </location>
</feature>
<evidence type="ECO:0000256" key="4">
    <source>
        <dbReference type="SAM" id="MobiDB-lite"/>
    </source>
</evidence>
<evidence type="ECO:0000313" key="5">
    <source>
        <dbReference type="EMBL" id="KAF8753662.1"/>
    </source>
</evidence>
<organism evidence="5 6">
    <name type="scientific">Rhizoctonia solani</name>
    <dbReference type="NCBI Taxonomy" id="456999"/>
    <lineage>
        <taxon>Eukaryota</taxon>
        <taxon>Fungi</taxon>
        <taxon>Dikarya</taxon>
        <taxon>Basidiomycota</taxon>
        <taxon>Agaricomycotina</taxon>
        <taxon>Agaricomycetes</taxon>
        <taxon>Cantharellales</taxon>
        <taxon>Ceratobasidiaceae</taxon>
        <taxon>Rhizoctonia</taxon>
    </lineage>
</organism>
<evidence type="ECO:0000256" key="2">
    <source>
        <dbReference type="ARBA" id="ARBA00022737"/>
    </source>
</evidence>
<dbReference type="PROSITE" id="PS50082">
    <property type="entry name" value="WD_REPEATS_2"/>
    <property type="match status" value="3"/>
</dbReference>